<protein>
    <recommendedName>
        <fullName evidence="1">Zinc finger-XS domain-containing protein</fullName>
    </recommendedName>
</protein>
<evidence type="ECO:0000259" key="1">
    <source>
        <dbReference type="Pfam" id="PF03470"/>
    </source>
</evidence>
<dbReference type="InterPro" id="IPR045177">
    <property type="entry name" value="FDM1-5/IDN2"/>
</dbReference>
<dbReference type="PANTHER" id="PTHR21596">
    <property type="entry name" value="RIBONUCLEASE P SUBUNIT P38"/>
    <property type="match status" value="1"/>
</dbReference>
<evidence type="ECO:0000313" key="2">
    <source>
        <dbReference type="EMBL" id="KAG6504360.1"/>
    </source>
</evidence>
<comment type="caution">
    <text evidence="2">The sequence shown here is derived from an EMBL/GenBank/DDBJ whole genome shotgun (WGS) entry which is preliminary data.</text>
</comment>
<accession>A0A8J5GAE1</accession>
<dbReference type="InterPro" id="IPR005381">
    <property type="entry name" value="Znf-XS_domain"/>
</dbReference>
<dbReference type="AlphaFoldDB" id="A0A8J5GAE1"/>
<reference evidence="2 3" key="1">
    <citation type="submission" date="2020-08" db="EMBL/GenBank/DDBJ databases">
        <title>Plant Genome Project.</title>
        <authorList>
            <person name="Zhang R.-G."/>
        </authorList>
    </citation>
    <scope>NUCLEOTIDE SEQUENCE [LARGE SCALE GENOMIC DNA]</scope>
    <source>
        <tissue evidence="2">Rhizome</tissue>
    </source>
</reference>
<dbReference type="PANTHER" id="PTHR21596:SF51">
    <property type="entry name" value="OS01G0147700 PROTEIN"/>
    <property type="match status" value="1"/>
</dbReference>
<dbReference type="Pfam" id="PF03470">
    <property type="entry name" value="zf-XS"/>
    <property type="match status" value="1"/>
</dbReference>
<evidence type="ECO:0000313" key="3">
    <source>
        <dbReference type="Proteomes" id="UP000734854"/>
    </source>
</evidence>
<sequence>MENGFSLDEDTNVRDSEVDDYAEKRTGNYRILNIDDTFRCPFFLDKKKQCYQFKDLFQHAIGIDVSNSHKGSLKARHCAFARFLQHDLAYPLPRADLKATVIAATDNSEPPPEDEELFVWPWMAVLVNVDPSDIEGEANSVADELADFHPTDTVFLHLHLEDETGG</sequence>
<keyword evidence="3" id="KW-1185">Reference proteome</keyword>
<dbReference type="Proteomes" id="UP000734854">
    <property type="component" value="Unassembled WGS sequence"/>
</dbReference>
<gene>
    <name evidence="2" type="ORF">ZIOFF_036692</name>
</gene>
<proteinExistence type="predicted"/>
<dbReference type="EMBL" id="JACMSC010000010">
    <property type="protein sequence ID" value="KAG6504360.1"/>
    <property type="molecule type" value="Genomic_DNA"/>
</dbReference>
<organism evidence="2 3">
    <name type="scientific">Zingiber officinale</name>
    <name type="common">Ginger</name>
    <name type="synonym">Amomum zingiber</name>
    <dbReference type="NCBI Taxonomy" id="94328"/>
    <lineage>
        <taxon>Eukaryota</taxon>
        <taxon>Viridiplantae</taxon>
        <taxon>Streptophyta</taxon>
        <taxon>Embryophyta</taxon>
        <taxon>Tracheophyta</taxon>
        <taxon>Spermatophyta</taxon>
        <taxon>Magnoliopsida</taxon>
        <taxon>Liliopsida</taxon>
        <taxon>Zingiberales</taxon>
        <taxon>Zingiberaceae</taxon>
        <taxon>Zingiber</taxon>
    </lineage>
</organism>
<feature type="domain" description="Zinc finger-XS" evidence="1">
    <location>
        <begin position="40"/>
        <end position="81"/>
    </location>
</feature>
<dbReference type="GO" id="GO:0080188">
    <property type="term" value="P:gene silencing by siRNA-directed DNA methylation"/>
    <property type="evidence" value="ECO:0007669"/>
    <property type="project" value="InterPro"/>
</dbReference>
<name>A0A8J5GAE1_ZINOF</name>